<evidence type="ECO:0000313" key="2">
    <source>
        <dbReference type="EMBL" id="KAL1188602.1"/>
    </source>
</evidence>
<dbReference type="PROSITE" id="PS50181">
    <property type="entry name" value="FBOX"/>
    <property type="match status" value="1"/>
</dbReference>
<dbReference type="Pfam" id="PF00646">
    <property type="entry name" value="F-box"/>
    <property type="match status" value="1"/>
</dbReference>
<dbReference type="CDD" id="cd22160">
    <property type="entry name" value="F-box_AtFBL13-like"/>
    <property type="match status" value="1"/>
</dbReference>
<evidence type="ECO:0000313" key="3">
    <source>
        <dbReference type="EMBL" id="KAL1213395.1"/>
    </source>
</evidence>
<dbReference type="Gene3D" id="3.80.10.10">
    <property type="entry name" value="Ribonuclease Inhibitor"/>
    <property type="match status" value="1"/>
</dbReference>
<dbReference type="PANTHER" id="PTHR31900">
    <property type="entry name" value="F-BOX/RNI SUPERFAMILY PROTEIN-RELATED"/>
    <property type="match status" value="1"/>
</dbReference>
<dbReference type="InterPro" id="IPR050232">
    <property type="entry name" value="FBL13/AtMIF1-like"/>
</dbReference>
<dbReference type="SMART" id="SM00256">
    <property type="entry name" value="FBOX"/>
    <property type="match status" value="1"/>
</dbReference>
<dbReference type="SUPFAM" id="SSF52047">
    <property type="entry name" value="RNI-like"/>
    <property type="match status" value="1"/>
</dbReference>
<dbReference type="InterPro" id="IPR055411">
    <property type="entry name" value="LRR_FXL15/At3g58940/PEG3-like"/>
</dbReference>
<dbReference type="InterPro" id="IPR001810">
    <property type="entry name" value="F-box_dom"/>
</dbReference>
<sequence>MSKKKANHRSGEDRISLLPDHLLCQILSTLPTKNVVTTSILSTRWRNLWLWVPLLDLNVDDFTDLTTFLSFATRFLDFYEESCLHKLKISFKRDDLDLCPLISWIKDATMRKIHHFEVDCGLSFYIHVVPLTFYTCETLVSLRLHFVKLVQSELASLPNLKVMHLEKNIYIDNETVENLILSCPVLEDLTVIRNIEYDFGMEVLRVRSQTLNSFNLVLDSTKSWYSSSTRDDYMKVLIDAPRLEYLSLKDDQSVSFEISNLGSSAEVDIDVSFNMTSLLDLNDSLKISSTGKLLTGLSSVRDMTLSRTTSKIICHYLKHERMPQFSNMKRLNVKLYVSDIEMLPKFLESCPNLESLILKMRGVTEEKDISLSSVPKCLQTSLEHVEMVRSNCENVEEMKLIKYFLENSLVLKKFKICLPCRNKKHESIIVKELVNVRRCSNACHVIVRIRRRGFF</sequence>
<feature type="domain" description="F-box" evidence="1">
    <location>
        <begin position="12"/>
        <end position="48"/>
    </location>
</feature>
<dbReference type="InterPro" id="IPR032675">
    <property type="entry name" value="LRR_dom_sf"/>
</dbReference>
<dbReference type="EMBL" id="JBANAX010000919">
    <property type="protein sequence ID" value="KAL1188602.1"/>
    <property type="molecule type" value="Genomic_DNA"/>
</dbReference>
<comment type="caution">
    <text evidence="2">The sequence shown here is derived from an EMBL/GenBank/DDBJ whole genome shotgun (WGS) entry which is preliminary data.</text>
</comment>
<dbReference type="PANTHER" id="PTHR31900:SF25">
    <property type="entry name" value="FBD DOMAIN-CONTAINING PROTEIN"/>
    <property type="match status" value="1"/>
</dbReference>
<proteinExistence type="predicted"/>
<keyword evidence="4" id="KW-1185">Reference proteome</keyword>
<dbReference type="Gene3D" id="1.20.1280.50">
    <property type="match status" value="1"/>
</dbReference>
<dbReference type="Pfam" id="PF08387">
    <property type="entry name" value="FBD"/>
    <property type="match status" value="1"/>
</dbReference>
<accession>A0ABD0Z1L0</accession>
<dbReference type="InterPro" id="IPR006566">
    <property type="entry name" value="FBD"/>
</dbReference>
<dbReference type="SMART" id="SM00579">
    <property type="entry name" value="FBD"/>
    <property type="match status" value="1"/>
</dbReference>
<dbReference type="InterPro" id="IPR053781">
    <property type="entry name" value="F-box_AtFBL13-like"/>
</dbReference>
<evidence type="ECO:0000259" key="1">
    <source>
        <dbReference type="PROSITE" id="PS50181"/>
    </source>
</evidence>
<protein>
    <submittedName>
        <fullName evidence="2">F-box/FBD/LRR-repeat protein</fullName>
    </submittedName>
</protein>
<dbReference type="AlphaFoldDB" id="A0ABD0Z1L0"/>
<reference evidence="2 4" key="1">
    <citation type="submission" date="2024-04" db="EMBL/GenBank/DDBJ databases">
        <title>Genome assembly C_amara_ONT_v2.</title>
        <authorList>
            <person name="Yant L."/>
            <person name="Moore C."/>
            <person name="Slenker M."/>
        </authorList>
    </citation>
    <scope>NUCLEOTIDE SEQUENCE [LARGE SCALE GENOMIC DNA]</scope>
    <source>
        <tissue evidence="2">Leaf</tissue>
    </source>
</reference>
<dbReference type="EMBL" id="JBANAX010000343">
    <property type="protein sequence ID" value="KAL1213395.1"/>
    <property type="molecule type" value="Genomic_DNA"/>
</dbReference>
<dbReference type="InterPro" id="IPR036047">
    <property type="entry name" value="F-box-like_dom_sf"/>
</dbReference>
<name>A0ABD0Z1L0_CARAN</name>
<evidence type="ECO:0000313" key="4">
    <source>
        <dbReference type="Proteomes" id="UP001558713"/>
    </source>
</evidence>
<dbReference type="Pfam" id="PF24758">
    <property type="entry name" value="LRR_At5g56370"/>
    <property type="match status" value="1"/>
</dbReference>
<organism evidence="2 4">
    <name type="scientific">Cardamine amara subsp. amara</name>
    <dbReference type="NCBI Taxonomy" id="228776"/>
    <lineage>
        <taxon>Eukaryota</taxon>
        <taxon>Viridiplantae</taxon>
        <taxon>Streptophyta</taxon>
        <taxon>Embryophyta</taxon>
        <taxon>Tracheophyta</taxon>
        <taxon>Spermatophyta</taxon>
        <taxon>Magnoliopsida</taxon>
        <taxon>eudicotyledons</taxon>
        <taxon>Gunneridae</taxon>
        <taxon>Pentapetalae</taxon>
        <taxon>rosids</taxon>
        <taxon>malvids</taxon>
        <taxon>Brassicales</taxon>
        <taxon>Brassicaceae</taxon>
        <taxon>Cardamineae</taxon>
        <taxon>Cardamine</taxon>
    </lineage>
</organism>
<gene>
    <name evidence="2" type="ORF">V5N11_016148</name>
    <name evidence="3" type="ORF">V5N11_025934</name>
</gene>
<dbReference type="SUPFAM" id="SSF81383">
    <property type="entry name" value="F-box domain"/>
    <property type="match status" value="1"/>
</dbReference>
<dbReference type="Proteomes" id="UP001558713">
    <property type="component" value="Unassembled WGS sequence"/>
</dbReference>